<dbReference type="PROSITE" id="PS50011">
    <property type="entry name" value="PROTEIN_KINASE_DOM"/>
    <property type="match status" value="1"/>
</dbReference>
<keyword evidence="1" id="KW-0067">ATP-binding</keyword>
<dbReference type="Gene3D" id="1.10.510.10">
    <property type="entry name" value="Transferase(Phosphotransferase) domain 1"/>
    <property type="match status" value="1"/>
</dbReference>
<dbReference type="PANTHER" id="PTHR45621">
    <property type="entry name" value="OS01G0588500 PROTEIN-RELATED"/>
    <property type="match status" value="1"/>
</dbReference>
<keyword evidence="1" id="KW-0547">Nucleotide-binding</keyword>
<dbReference type="Pfam" id="PF00069">
    <property type="entry name" value="Pkinase"/>
    <property type="match status" value="1"/>
</dbReference>
<reference evidence="4" key="1">
    <citation type="submission" date="2025-08" db="UniProtKB">
        <authorList>
            <consortium name="RefSeq"/>
        </authorList>
    </citation>
    <scope>IDENTIFICATION</scope>
</reference>
<dbReference type="RefSeq" id="XP_011017726.1">
    <property type="nucleotide sequence ID" value="XM_011019424.1"/>
</dbReference>
<dbReference type="Proteomes" id="UP000694918">
    <property type="component" value="Unplaced"/>
</dbReference>
<keyword evidence="4" id="KW-0808">Transferase</keyword>
<dbReference type="GO" id="GO:0005524">
    <property type="term" value="F:ATP binding"/>
    <property type="evidence" value="ECO:0007669"/>
    <property type="project" value="UniProtKB-UniRule"/>
</dbReference>
<dbReference type="InterPro" id="IPR000719">
    <property type="entry name" value="Prot_kinase_dom"/>
</dbReference>
<dbReference type="SUPFAM" id="SSF56112">
    <property type="entry name" value="Protein kinase-like (PK-like)"/>
    <property type="match status" value="1"/>
</dbReference>
<keyword evidence="3" id="KW-1185">Reference proteome</keyword>
<proteinExistence type="predicted"/>
<name>A0AAJ6XGF6_POPEU</name>
<dbReference type="Gene3D" id="3.30.200.20">
    <property type="entry name" value="Phosphorylase Kinase, domain 1"/>
    <property type="match status" value="1"/>
</dbReference>
<feature type="domain" description="Protein kinase" evidence="2">
    <location>
        <begin position="1"/>
        <end position="193"/>
    </location>
</feature>
<dbReference type="GeneID" id="105120972"/>
<evidence type="ECO:0000313" key="3">
    <source>
        <dbReference type="Proteomes" id="UP000694918"/>
    </source>
</evidence>
<sequence length="193" mass="21878">MVLGKGGFGSVCKGSLKEKVPFKKSRKRRIAVKKLDSDSKQGLRQWQIEVGFLKKLSHPNIVKLLGYFQEEENRELLIVYEFMEKGSLNYHLFGKRSNQQLPEETRLMIATKLAQALSYLHSMDRPIIFRDFKTSNILLDESYTPKLSDFGLAKWGPNDGTSYVTGNVMGTHGYVGPEYKTGGLRAIDKKTLA</sequence>
<keyword evidence="4" id="KW-0418">Kinase</keyword>
<dbReference type="InterPro" id="IPR050823">
    <property type="entry name" value="Plant_Ser_Thr_Prot_Kinase"/>
</dbReference>
<gene>
    <name evidence="4" type="primary">LOC105120972</name>
</gene>
<evidence type="ECO:0000313" key="4">
    <source>
        <dbReference type="RefSeq" id="XP_011017726.1"/>
    </source>
</evidence>
<dbReference type="PROSITE" id="PS00107">
    <property type="entry name" value="PROTEIN_KINASE_ATP"/>
    <property type="match status" value="1"/>
</dbReference>
<evidence type="ECO:0000256" key="1">
    <source>
        <dbReference type="PROSITE-ProRule" id="PRU10141"/>
    </source>
</evidence>
<dbReference type="InterPro" id="IPR017441">
    <property type="entry name" value="Protein_kinase_ATP_BS"/>
</dbReference>
<dbReference type="AlphaFoldDB" id="A0AAJ6XGF6"/>
<dbReference type="GO" id="GO:0004672">
    <property type="term" value="F:protein kinase activity"/>
    <property type="evidence" value="ECO:0007669"/>
    <property type="project" value="InterPro"/>
</dbReference>
<protein>
    <submittedName>
        <fullName evidence="4">Probable serine/threonine-protein kinase Cx32, chloroplastic isoform X2</fullName>
    </submittedName>
</protein>
<accession>A0AAJ6XGF6</accession>
<organism evidence="3 4">
    <name type="scientific">Populus euphratica</name>
    <name type="common">Euphrates poplar</name>
    <dbReference type="NCBI Taxonomy" id="75702"/>
    <lineage>
        <taxon>Eukaryota</taxon>
        <taxon>Viridiplantae</taxon>
        <taxon>Streptophyta</taxon>
        <taxon>Embryophyta</taxon>
        <taxon>Tracheophyta</taxon>
        <taxon>Spermatophyta</taxon>
        <taxon>Magnoliopsida</taxon>
        <taxon>eudicotyledons</taxon>
        <taxon>Gunneridae</taxon>
        <taxon>Pentapetalae</taxon>
        <taxon>rosids</taxon>
        <taxon>fabids</taxon>
        <taxon>Malpighiales</taxon>
        <taxon>Salicaceae</taxon>
        <taxon>Saliceae</taxon>
        <taxon>Populus</taxon>
    </lineage>
</organism>
<feature type="binding site" evidence="1">
    <location>
        <position position="34"/>
    </location>
    <ligand>
        <name>ATP</name>
        <dbReference type="ChEBI" id="CHEBI:30616"/>
    </ligand>
</feature>
<evidence type="ECO:0000259" key="2">
    <source>
        <dbReference type="PROSITE" id="PS50011"/>
    </source>
</evidence>
<dbReference type="InterPro" id="IPR011009">
    <property type="entry name" value="Kinase-like_dom_sf"/>
</dbReference>